<dbReference type="PANTHER" id="PTHR38593:SF1">
    <property type="entry name" value="BLR2558 PROTEIN"/>
    <property type="match status" value="1"/>
</dbReference>
<gene>
    <name evidence="3" type="ORF">FSB76_28955</name>
</gene>
<dbReference type="InterPro" id="IPR012347">
    <property type="entry name" value="Ferritin-like"/>
</dbReference>
<accession>A0A5B8W710</accession>
<feature type="signal peptide" evidence="1">
    <location>
        <begin position="1"/>
        <end position="19"/>
    </location>
</feature>
<dbReference type="InterPro" id="IPR025419">
    <property type="entry name" value="DUF4142"/>
</dbReference>
<sequence length="177" mass="19535">MKYLTRLLLILVAFVFSQSCESNKRANNYNNKVLVDDGGMLFFKNGTEASLATVKASGLAISNSKNQKVIQFAKTMIDDHTLLADNLRKLEIDNFVTSNDTINAGHQQAIAALEQKKAANFDKAYIAMLVNQHEQEIALFKTAALNKNPNVSDFANKNMSSLQAHLDSAKVIMLALK</sequence>
<evidence type="ECO:0000313" key="4">
    <source>
        <dbReference type="Proteomes" id="UP000321362"/>
    </source>
</evidence>
<dbReference type="AlphaFoldDB" id="A0A5B8W710"/>
<keyword evidence="1" id="KW-0732">Signal</keyword>
<dbReference type="PANTHER" id="PTHR38593">
    <property type="entry name" value="BLR2558 PROTEIN"/>
    <property type="match status" value="1"/>
</dbReference>
<evidence type="ECO:0000256" key="1">
    <source>
        <dbReference type="SAM" id="SignalP"/>
    </source>
</evidence>
<reference evidence="3 4" key="1">
    <citation type="journal article" date="2013" name="J. Microbiol.">
        <title>Mucilaginibacter ginsenosidivorax sp. nov., with ginsenoside converting activity isolated from sediment.</title>
        <authorList>
            <person name="Kim J.K."/>
            <person name="Choi T.E."/>
            <person name="Liu Q.M."/>
            <person name="Park H.Y."/>
            <person name="Yi T.H."/>
            <person name="Yoon M.H."/>
            <person name="Kim S.C."/>
            <person name="Im W.T."/>
        </authorList>
    </citation>
    <scope>NUCLEOTIDE SEQUENCE [LARGE SCALE GENOMIC DNA]</scope>
    <source>
        <strain evidence="3 4">KHI28</strain>
    </source>
</reference>
<dbReference type="Pfam" id="PF13628">
    <property type="entry name" value="DUF4142"/>
    <property type="match status" value="1"/>
</dbReference>
<dbReference type="KEGG" id="mgk:FSB76_28955"/>
<dbReference type="RefSeq" id="WP_147059718.1">
    <property type="nucleotide sequence ID" value="NZ_CP042437.1"/>
</dbReference>
<evidence type="ECO:0000259" key="2">
    <source>
        <dbReference type="Pfam" id="PF13628"/>
    </source>
</evidence>
<name>A0A5B8W710_9SPHI</name>
<dbReference type="EMBL" id="CP042437">
    <property type="protein sequence ID" value="QEC79790.1"/>
    <property type="molecule type" value="Genomic_DNA"/>
</dbReference>
<evidence type="ECO:0000313" key="3">
    <source>
        <dbReference type="EMBL" id="QEC79790.1"/>
    </source>
</evidence>
<proteinExistence type="predicted"/>
<protein>
    <submittedName>
        <fullName evidence="3">DUF4142 domain-containing protein</fullName>
    </submittedName>
</protein>
<dbReference type="Proteomes" id="UP000321362">
    <property type="component" value="Chromosome"/>
</dbReference>
<feature type="domain" description="DUF4142" evidence="2">
    <location>
        <begin position="42"/>
        <end position="170"/>
    </location>
</feature>
<dbReference type="PROSITE" id="PS51257">
    <property type="entry name" value="PROKAR_LIPOPROTEIN"/>
    <property type="match status" value="1"/>
</dbReference>
<organism evidence="3 4">
    <name type="scientific">Mucilaginibacter ginsenosidivorax</name>
    <dbReference type="NCBI Taxonomy" id="862126"/>
    <lineage>
        <taxon>Bacteria</taxon>
        <taxon>Pseudomonadati</taxon>
        <taxon>Bacteroidota</taxon>
        <taxon>Sphingobacteriia</taxon>
        <taxon>Sphingobacteriales</taxon>
        <taxon>Sphingobacteriaceae</taxon>
        <taxon>Mucilaginibacter</taxon>
    </lineage>
</organism>
<keyword evidence="4" id="KW-1185">Reference proteome</keyword>
<feature type="chain" id="PRO_5023033168" evidence="1">
    <location>
        <begin position="20"/>
        <end position="177"/>
    </location>
</feature>
<dbReference type="Gene3D" id="1.20.1260.10">
    <property type="match status" value="1"/>
</dbReference>
<dbReference type="OrthoDB" id="883203at2"/>